<organism evidence="7 8">
    <name type="scientific">Cirrhinus mrigala</name>
    <name type="common">Mrigala</name>
    <dbReference type="NCBI Taxonomy" id="683832"/>
    <lineage>
        <taxon>Eukaryota</taxon>
        <taxon>Metazoa</taxon>
        <taxon>Chordata</taxon>
        <taxon>Craniata</taxon>
        <taxon>Vertebrata</taxon>
        <taxon>Euteleostomi</taxon>
        <taxon>Actinopterygii</taxon>
        <taxon>Neopterygii</taxon>
        <taxon>Teleostei</taxon>
        <taxon>Ostariophysi</taxon>
        <taxon>Cypriniformes</taxon>
        <taxon>Cyprinidae</taxon>
        <taxon>Labeoninae</taxon>
        <taxon>Labeonini</taxon>
        <taxon>Cirrhinus</taxon>
    </lineage>
</organism>
<proteinExistence type="inferred from homology"/>
<name>A0ABD0RXM5_CIRMR</name>
<comment type="caution">
    <text evidence="7">The sequence shown here is derived from an EMBL/GenBank/DDBJ whole genome shotgun (WGS) entry which is preliminary data.</text>
</comment>
<feature type="non-terminal residue" evidence="7">
    <location>
        <position position="1"/>
    </location>
</feature>
<dbReference type="InterPro" id="IPR016024">
    <property type="entry name" value="ARM-type_fold"/>
</dbReference>
<dbReference type="GO" id="GO:0005634">
    <property type="term" value="C:nucleus"/>
    <property type="evidence" value="ECO:0007669"/>
    <property type="project" value="UniProtKB-SubCell"/>
</dbReference>
<keyword evidence="8" id="KW-1185">Reference proteome</keyword>
<keyword evidence="5" id="KW-0539">Nucleus</keyword>
<evidence type="ECO:0000256" key="4">
    <source>
        <dbReference type="ARBA" id="ARBA00022927"/>
    </source>
</evidence>
<gene>
    <name evidence="7" type="ORF">M9458_000903</name>
</gene>
<keyword evidence="3" id="KW-0813">Transport</keyword>
<evidence type="ECO:0000256" key="1">
    <source>
        <dbReference type="ARBA" id="ARBA00004123"/>
    </source>
</evidence>
<dbReference type="InterPro" id="IPR014877">
    <property type="entry name" value="XPO1_C_dom"/>
</dbReference>
<evidence type="ECO:0000256" key="5">
    <source>
        <dbReference type="ARBA" id="ARBA00023242"/>
    </source>
</evidence>
<keyword evidence="4" id="KW-0653">Protein transport</keyword>
<reference evidence="7 8" key="1">
    <citation type="submission" date="2024-05" db="EMBL/GenBank/DDBJ databases">
        <title>Genome sequencing and assembly of Indian major carp, Cirrhinus mrigala (Hamilton, 1822).</title>
        <authorList>
            <person name="Mohindra V."/>
            <person name="Chowdhury L.M."/>
            <person name="Lal K."/>
            <person name="Jena J.K."/>
        </authorList>
    </citation>
    <scope>NUCLEOTIDE SEQUENCE [LARGE SCALE GENOMIC DNA]</scope>
    <source>
        <strain evidence="7">CM1030</strain>
        <tissue evidence="7">Blood</tissue>
    </source>
</reference>
<evidence type="ECO:0000259" key="6">
    <source>
        <dbReference type="Pfam" id="PF08767"/>
    </source>
</evidence>
<dbReference type="EMBL" id="JAMKFB020000001">
    <property type="protein sequence ID" value="KAL0202885.1"/>
    <property type="molecule type" value="Genomic_DNA"/>
</dbReference>
<evidence type="ECO:0000256" key="2">
    <source>
        <dbReference type="ARBA" id="ARBA00009466"/>
    </source>
</evidence>
<dbReference type="AlphaFoldDB" id="A0ABD0RXM5"/>
<dbReference type="GO" id="GO:0015031">
    <property type="term" value="P:protein transport"/>
    <property type="evidence" value="ECO:0007669"/>
    <property type="project" value="UniProtKB-KW"/>
</dbReference>
<comment type="similarity">
    <text evidence="2">Belongs to the exportin family.</text>
</comment>
<feature type="non-terminal residue" evidence="7">
    <location>
        <position position="52"/>
    </location>
</feature>
<feature type="domain" description="Exportin-1 C-terminal" evidence="6">
    <location>
        <begin position="2"/>
        <end position="52"/>
    </location>
</feature>
<dbReference type="InterPro" id="IPR011989">
    <property type="entry name" value="ARM-like"/>
</dbReference>
<evidence type="ECO:0000313" key="7">
    <source>
        <dbReference type="EMBL" id="KAL0202885.1"/>
    </source>
</evidence>
<comment type="subcellular location">
    <subcellularLocation>
        <location evidence="1">Nucleus</location>
    </subcellularLocation>
</comment>
<dbReference type="Gene3D" id="1.25.10.10">
    <property type="entry name" value="Leucine-rich Repeat Variant"/>
    <property type="match status" value="1"/>
</dbReference>
<dbReference type="Pfam" id="PF08767">
    <property type="entry name" value="CRM1_C"/>
    <property type="match status" value="1"/>
</dbReference>
<sequence>LTMHASILAYMFNLVEEGKISITLNAGTTANNQGYVQEYVANLLKTAFPHLQ</sequence>
<protein>
    <recommendedName>
        <fullName evidence="6">Exportin-1 C-terminal domain-containing protein</fullName>
    </recommendedName>
</protein>
<evidence type="ECO:0000313" key="8">
    <source>
        <dbReference type="Proteomes" id="UP001529510"/>
    </source>
</evidence>
<dbReference type="Proteomes" id="UP001529510">
    <property type="component" value="Unassembled WGS sequence"/>
</dbReference>
<dbReference type="SUPFAM" id="SSF48371">
    <property type="entry name" value="ARM repeat"/>
    <property type="match status" value="1"/>
</dbReference>
<evidence type="ECO:0000256" key="3">
    <source>
        <dbReference type="ARBA" id="ARBA00022448"/>
    </source>
</evidence>
<accession>A0ABD0RXM5</accession>